<gene>
    <name evidence="7" type="ORF">BJ878DRAFT_583734</name>
</gene>
<evidence type="ECO:0000259" key="6">
    <source>
        <dbReference type="Pfam" id="PF14378"/>
    </source>
</evidence>
<dbReference type="InterPro" id="IPR026841">
    <property type="entry name" value="Aur1/Ipt1"/>
</dbReference>
<dbReference type="AlphaFoldDB" id="A0A9P8CES6"/>
<name>A0A9P8CES6_9HELO</name>
<accession>A0A9P8CES6</accession>
<evidence type="ECO:0000313" key="7">
    <source>
        <dbReference type="EMBL" id="KAG9242611.1"/>
    </source>
</evidence>
<sequence>MGAVAEPLVVVTLLLDGTYINQDSNPELRRRLRESRDMSWNTDTEESRKSLLGNIKASRDTIYTPNYKRFKEYFLSRLLQKFPPLVECWYWGAAIAVWIVEGAIHSARQHALQVITAVNQQFLMKHQFLMTWINRTYSFIHTPGPIAFTVSLFYYTNTRNGTGNGAVPTQSELLAESKLFKARRRTMDSCNLIAFIIFAIYPCMPPRLLSKDTSVDASGELARSYGFVDTVHGPLGEGSIWTDNRFTNKFAAMPSLPFGYSLRYLLQALPQPRLQGSSRRNSSLSSAVVGVLYPTLIPVAIVAAANHFILDPVPRSLVSGLAWRGNYPTQPVGDRGLALGSRKGSSTGCIRCR</sequence>
<dbReference type="Pfam" id="PF14378">
    <property type="entry name" value="PAP2_3"/>
    <property type="match status" value="1"/>
</dbReference>
<dbReference type="PANTHER" id="PTHR31310:SF7">
    <property type="entry name" value="PA-PHOSPHATASE RELATED-FAMILY PROTEIN DDB_G0268928"/>
    <property type="match status" value="1"/>
</dbReference>
<dbReference type="EMBL" id="MU254055">
    <property type="protein sequence ID" value="KAG9242611.1"/>
    <property type="molecule type" value="Genomic_DNA"/>
</dbReference>
<evidence type="ECO:0000256" key="3">
    <source>
        <dbReference type="ARBA" id="ARBA00022989"/>
    </source>
</evidence>
<evidence type="ECO:0000256" key="4">
    <source>
        <dbReference type="ARBA" id="ARBA00023136"/>
    </source>
</evidence>
<dbReference type="InterPro" id="IPR052185">
    <property type="entry name" value="IPC_Synthase-Related"/>
</dbReference>
<evidence type="ECO:0000256" key="2">
    <source>
        <dbReference type="ARBA" id="ARBA00022692"/>
    </source>
</evidence>
<keyword evidence="8" id="KW-1185">Reference proteome</keyword>
<keyword evidence="2 5" id="KW-0812">Transmembrane</keyword>
<evidence type="ECO:0000313" key="8">
    <source>
        <dbReference type="Proteomes" id="UP000887226"/>
    </source>
</evidence>
<comment type="caution">
    <text evidence="7">The sequence shown here is derived from an EMBL/GenBank/DDBJ whole genome shotgun (WGS) entry which is preliminary data.</text>
</comment>
<feature type="transmembrane region" description="Helical" evidence="5">
    <location>
        <begin position="190"/>
        <end position="209"/>
    </location>
</feature>
<proteinExistence type="predicted"/>
<evidence type="ECO:0000256" key="5">
    <source>
        <dbReference type="SAM" id="Phobius"/>
    </source>
</evidence>
<dbReference type="PANTHER" id="PTHR31310">
    <property type="match status" value="1"/>
</dbReference>
<keyword evidence="4 5" id="KW-0472">Membrane</keyword>
<evidence type="ECO:0000256" key="1">
    <source>
        <dbReference type="ARBA" id="ARBA00004141"/>
    </source>
</evidence>
<dbReference type="OrthoDB" id="2566866at2759"/>
<reference evidence="7" key="1">
    <citation type="journal article" date="2021" name="IMA Fungus">
        <title>Genomic characterization of three marine fungi, including Emericellopsis atlantica sp. nov. with signatures of a generalist lifestyle and marine biomass degradation.</title>
        <authorList>
            <person name="Hagestad O.C."/>
            <person name="Hou L."/>
            <person name="Andersen J.H."/>
            <person name="Hansen E.H."/>
            <person name="Altermark B."/>
            <person name="Li C."/>
            <person name="Kuhnert E."/>
            <person name="Cox R.J."/>
            <person name="Crous P.W."/>
            <person name="Spatafora J.W."/>
            <person name="Lail K."/>
            <person name="Amirebrahimi M."/>
            <person name="Lipzen A."/>
            <person name="Pangilinan J."/>
            <person name="Andreopoulos W."/>
            <person name="Hayes R.D."/>
            <person name="Ng V."/>
            <person name="Grigoriev I.V."/>
            <person name="Jackson S.A."/>
            <person name="Sutton T.D.S."/>
            <person name="Dobson A.D.W."/>
            <person name="Rama T."/>
        </authorList>
    </citation>
    <scope>NUCLEOTIDE SEQUENCE</scope>
    <source>
        <strain evidence="7">TRa3180A</strain>
    </source>
</reference>
<dbReference type="Proteomes" id="UP000887226">
    <property type="component" value="Unassembled WGS sequence"/>
</dbReference>
<keyword evidence="3 5" id="KW-1133">Transmembrane helix</keyword>
<comment type="subcellular location">
    <subcellularLocation>
        <location evidence="1">Membrane</location>
        <topology evidence="1">Multi-pass membrane protein</topology>
    </subcellularLocation>
</comment>
<feature type="transmembrane region" description="Helical" evidence="5">
    <location>
        <begin position="287"/>
        <end position="309"/>
    </location>
</feature>
<feature type="domain" description="Inositolphosphotransferase Aur1/Ipt1" evidence="6">
    <location>
        <begin position="176"/>
        <end position="313"/>
    </location>
</feature>
<dbReference type="GO" id="GO:0016020">
    <property type="term" value="C:membrane"/>
    <property type="evidence" value="ECO:0007669"/>
    <property type="project" value="UniProtKB-SubCell"/>
</dbReference>
<protein>
    <submittedName>
        <fullName evidence="7">Integral membrane protein</fullName>
    </submittedName>
</protein>
<organism evidence="7 8">
    <name type="scientific">Calycina marina</name>
    <dbReference type="NCBI Taxonomy" id="1763456"/>
    <lineage>
        <taxon>Eukaryota</taxon>
        <taxon>Fungi</taxon>
        <taxon>Dikarya</taxon>
        <taxon>Ascomycota</taxon>
        <taxon>Pezizomycotina</taxon>
        <taxon>Leotiomycetes</taxon>
        <taxon>Helotiales</taxon>
        <taxon>Pezizellaceae</taxon>
        <taxon>Calycina</taxon>
    </lineage>
</organism>